<feature type="non-terminal residue" evidence="1">
    <location>
        <position position="1"/>
    </location>
</feature>
<comment type="caution">
    <text evidence="1">The sequence shown here is derived from an EMBL/GenBank/DDBJ whole genome shotgun (WGS) entry which is preliminary data.</text>
</comment>
<dbReference type="Proteomes" id="UP001162162">
    <property type="component" value="Unassembled WGS sequence"/>
</dbReference>
<sequence length="108" mass="12449">NELLIFQIAVCMTAQTGVIPPGVFSESIAWGLAYNLPDKPEDLKYVLKSKHILKRRQRRELYGKMETIMNSMGYDGKSCILRALCEARYRFLPSEDDLLNHVLKIVFQ</sequence>
<dbReference type="AlphaFoldDB" id="A0AAV8X892"/>
<evidence type="ECO:0000313" key="2">
    <source>
        <dbReference type="Proteomes" id="UP001162162"/>
    </source>
</evidence>
<evidence type="ECO:0000313" key="1">
    <source>
        <dbReference type="EMBL" id="KAJ8934630.1"/>
    </source>
</evidence>
<dbReference type="PANTHER" id="PTHR21398">
    <property type="entry name" value="AGAP007094-PA"/>
    <property type="match status" value="1"/>
</dbReference>
<dbReference type="Pfam" id="PF07841">
    <property type="entry name" value="DM4_12"/>
    <property type="match status" value="1"/>
</dbReference>
<protein>
    <submittedName>
        <fullName evidence="1">Uncharacterized protein</fullName>
    </submittedName>
</protein>
<dbReference type="EMBL" id="JAPWTK010001007">
    <property type="protein sequence ID" value="KAJ8934630.1"/>
    <property type="molecule type" value="Genomic_DNA"/>
</dbReference>
<dbReference type="InterPro" id="IPR006631">
    <property type="entry name" value="DM4_12"/>
</dbReference>
<keyword evidence="2" id="KW-1185">Reference proteome</keyword>
<dbReference type="PANTHER" id="PTHR21398:SF7">
    <property type="entry name" value="LP19941P"/>
    <property type="match status" value="1"/>
</dbReference>
<gene>
    <name evidence="1" type="ORF">NQ318_001678</name>
</gene>
<accession>A0AAV8X892</accession>
<reference evidence="1" key="1">
    <citation type="journal article" date="2023" name="Insect Mol. Biol.">
        <title>Genome sequencing provides insights into the evolution of gene families encoding plant cell wall-degrading enzymes in longhorned beetles.</title>
        <authorList>
            <person name="Shin N.R."/>
            <person name="Okamura Y."/>
            <person name="Kirsch R."/>
            <person name="Pauchet Y."/>
        </authorList>
    </citation>
    <scope>NUCLEOTIDE SEQUENCE</scope>
    <source>
        <strain evidence="1">AMC_N1</strain>
    </source>
</reference>
<proteinExistence type="predicted"/>
<name>A0AAV8X892_9CUCU</name>
<organism evidence="1 2">
    <name type="scientific">Aromia moschata</name>
    <dbReference type="NCBI Taxonomy" id="1265417"/>
    <lineage>
        <taxon>Eukaryota</taxon>
        <taxon>Metazoa</taxon>
        <taxon>Ecdysozoa</taxon>
        <taxon>Arthropoda</taxon>
        <taxon>Hexapoda</taxon>
        <taxon>Insecta</taxon>
        <taxon>Pterygota</taxon>
        <taxon>Neoptera</taxon>
        <taxon>Endopterygota</taxon>
        <taxon>Coleoptera</taxon>
        <taxon>Polyphaga</taxon>
        <taxon>Cucujiformia</taxon>
        <taxon>Chrysomeloidea</taxon>
        <taxon>Cerambycidae</taxon>
        <taxon>Cerambycinae</taxon>
        <taxon>Callichromatini</taxon>
        <taxon>Aromia</taxon>
    </lineage>
</organism>